<proteinExistence type="predicted"/>
<dbReference type="InterPro" id="IPR051404">
    <property type="entry name" value="TA_system_antitoxin"/>
</dbReference>
<evidence type="ECO:0000259" key="1">
    <source>
        <dbReference type="Pfam" id="PF15919"/>
    </source>
</evidence>
<dbReference type="EMBL" id="MHCN01000011">
    <property type="protein sequence ID" value="OGY21653.1"/>
    <property type="molecule type" value="Genomic_DNA"/>
</dbReference>
<dbReference type="STRING" id="1802591.A2113_03800"/>
<dbReference type="Proteomes" id="UP000176299">
    <property type="component" value="Unassembled WGS sequence"/>
</dbReference>
<sequence length="74" mass="7876">MKVLNYAVYLQPADEGGFIVSAPALPGCVTQGETREEALAMIKDAIEGYIASLKKHGEPVPTDISEIEKVSVSV</sequence>
<protein>
    <recommendedName>
        <fullName evidence="1">HicB-like antitoxin of toxin-antitoxin system domain-containing protein</fullName>
    </recommendedName>
</protein>
<dbReference type="InterPro" id="IPR035069">
    <property type="entry name" value="TTHA1013/TTHA0281-like"/>
</dbReference>
<accession>A0A1G1W1Z3</accession>
<comment type="caution">
    <text evidence="2">The sequence shown here is derived from an EMBL/GenBank/DDBJ whole genome shotgun (WGS) entry which is preliminary data.</text>
</comment>
<dbReference type="PANTHER" id="PTHR34504:SF2">
    <property type="entry name" value="UPF0150 PROTEIN SSL0259"/>
    <property type="match status" value="1"/>
</dbReference>
<evidence type="ECO:0000313" key="3">
    <source>
        <dbReference type="Proteomes" id="UP000176299"/>
    </source>
</evidence>
<name>A0A1G1W1Z3_9BACT</name>
<reference evidence="2 3" key="1">
    <citation type="journal article" date="2016" name="Nat. Commun.">
        <title>Thousands of microbial genomes shed light on interconnected biogeochemical processes in an aquifer system.</title>
        <authorList>
            <person name="Anantharaman K."/>
            <person name="Brown C.T."/>
            <person name="Hug L.A."/>
            <person name="Sharon I."/>
            <person name="Castelle C.J."/>
            <person name="Probst A.J."/>
            <person name="Thomas B.C."/>
            <person name="Singh A."/>
            <person name="Wilkins M.J."/>
            <person name="Karaoz U."/>
            <person name="Brodie E.L."/>
            <person name="Williams K.H."/>
            <person name="Hubbard S.S."/>
            <person name="Banfield J.F."/>
        </authorList>
    </citation>
    <scope>NUCLEOTIDE SEQUENCE [LARGE SCALE GENOMIC DNA]</scope>
</reference>
<feature type="domain" description="HicB-like antitoxin of toxin-antitoxin system" evidence="1">
    <location>
        <begin position="6"/>
        <end position="70"/>
    </location>
</feature>
<dbReference type="Pfam" id="PF15919">
    <property type="entry name" value="HicB_lk_antitox"/>
    <property type="match status" value="1"/>
</dbReference>
<gene>
    <name evidence="2" type="ORF">A2113_03800</name>
</gene>
<dbReference type="InterPro" id="IPR031807">
    <property type="entry name" value="HicB-like"/>
</dbReference>
<dbReference type="Gene3D" id="3.30.160.250">
    <property type="match status" value="1"/>
</dbReference>
<dbReference type="SUPFAM" id="SSF143100">
    <property type="entry name" value="TTHA1013/TTHA0281-like"/>
    <property type="match status" value="1"/>
</dbReference>
<organism evidence="2 3">
    <name type="scientific">Candidatus Woykebacteria bacterium GWA1_44_8</name>
    <dbReference type="NCBI Taxonomy" id="1802591"/>
    <lineage>
        <taxon>Bacteria</taxon>
        <taxon>Candidatus Woykeibacteriota</taxon>
    </lineage>
</organism>
<evidence type="ECO:0000313" key="2">
    <source>
        <dbReference type="EMBL" id="OGY21653.1"/>
    </source>
</evidence>
<dbReference type="AlphaFoldDB" id="A0A1G1W1Z3"/>
<dbReference type="PANTHER" id="PTHR34504">
    <property type="entry name" value="ANTITOXIN HICB"/>
    <property type="match status" value="1"/>
</dbReference>